<keyword evidence="2" id="KW-0175">Coiled coil</keyword>
<dbReference type="Proteomes" id="UP000547614">
    <property type="component" value="Unassembled WGS sequence"/>
</dbReference>
<protein>
    <submittedName>
        <fullName evidence="4">Multidrug efflux pump subunit AcrA (Membrane-fusion protein)</fullName>
    </submittedName>
</protein>
<dbReference type="GO" id="GO:0030313">
    <property type="term" value="C:cell envelope"/>
    <property type="evidence" value="ECO:0007669"/>
    <property type="project" value="UniProtKB-SubCell"/>
</dbReference>
<dbReference type="GO" id="GO:1990961">
    <property type="term" value="P:xenobiotic detoxification by transmembrane export across the plasma membrane"/>
    <property type="evidence" value="ECO:0007669"/>
    <property type="project" value="InterPro"/>
</dbReference>
<keyword evidence="5" id="KW-1185">Reference proteome</keyword>
<dbReference type="InterPro" id="IPR030190">
    <property type="entry name" value="MacA_alpha-hairpin_sf"/>
</dbReference>
<dbReference type="PANTHER" id="PTHR30469">
    <property type="entry name" value="MULTIDRUG RESISTANCE PROTEIN MDTA"/>
    <property type="match status" value="1"/>
</dbReference>
<evidence type="ECO:0000313" key="5">
    <source>
        <dbReference type="Proteomes" id="UP000547614"/>
    </source>
</evidence>
<dbReference type="Gene3D" id="2.40.50.100">
    <property type="match status" value="2"/>
</dbReference>
<dbReference type="InterPro" id="IPR058625">
    <property type="entry name" value="MdtA-like_BSH"/>
</dbReference>
<dbReference type="GO" id="GO:1990281">
    <property type="term" value="C:efflux pump complex"/>
    <property type="evidence" value="ECO:0007669"/>
    <property type="project" value="TreeGrafter"/>
</dbReference>
<comment type="caution">
    <text evidence="4">The sequence shown here is derived from an EMBL/GenBank/DDBJ whole genome shotgun (WGS) entry which is preliminary data.</text>
</comment>
<dbReference type="AlphaFoldDB" id="A0A839V5W4"/>
<comment type="similarity">
    <text evidence="1">Belongs to the membrane fusion protein (MFP) (TC 8.A.1) family.</text>
</comment>
<dbReference type="Gene3D" id="6.10.140.1990">
    <property type="match status" value="1"/>
</dbReference>
<organism evidence="4 5">
    <name type="scientific">Halomonas cerina</name>
    <dbReference type="NCBI Taxonomy" id="447424"/>
    <lineage>
        <taxon>Bacteria</taxon>
        <taxon>Pseudomonadati</taxon>
        <taxon>Pseudomonadota</taxon>
        <taxon>Gammaproteobacteria</taxon>
        <taxon>Oceanospirillales</taxon>
        <taxon>Halomonadaceae</taxon>
        <taxon>Halomonas</taxon>
    </lineage>
</organism>
<dbReference type="GO" id="GO:0019898">
    <property type="term" value="C:extrinsic component of membrane"/>
    <property type="evidence" value="ECO:0007669"/>
    <property type="project" value="InterPro"/>
</dbReference>
<dbReference type="RefSeq" id="WP_183323937.1">
    <property type="nucleotide sequence ID" value="NZ_JACHXP010000001.1"/>
</dbReference>
<evidence type="ECO:0000313" key="4">
    <source>
        <dbReference type="EMBL" id="MBB3189185.1"/>
    </source>
</evidence>
<accession>A0A839V5W4</accession>
<evidence type="ECO:0000256" key="2">
    <source>
        <dbReference type="ARBA" id="ARBA00023054"/>
    </source>
</evidence>
<evidence type="ECO:0000259" key="3">
    <source>
        <dbReference type="Pfam" id="PF25917"/>
    </source>
</evidence>
<dbReference type="GO" id="GO:1990195">
    <property type="term" value="C:macrolide transmembrane transporter complex"/>
    <property type="evidence" value="ECO:0007669"/>
    <property type="project" value="InterPro"/>
</dbReference>
<proteinExistence type="inferred from homology"/>
<gene>
    <name evidence="4" type="ORF">FHR94_000403</name>
</gene>
<sequence length="410" mass="44559">MHKRLIPLAILVLGVAAFLVLRVTAPEPATVVPQERRWRVETLPVSLADHVPLLPLYGEVTAPGRITVTAPLAARVAARPVRDGQRVEAGELLVALDEADVQPPLAQARAEVADLEAQVEAENVEHRSDLEALGREQELLDNARRQWERTRSLVERNLVSRADLDAARNELARARVTVATREGQIAGHPARLKSLEARLARARAALSAARRDAERSRVVAPFDGVVSGVRVAKGDQVAARAELLDIYPSDGLELRARLPQRYQPELLAALEAEERLFATGEDGSRWILEGLAGESDPAGTEAIFRQLGERVGLRPGSLLPVRLQRTPAPATLAVPQSALYGDDALYVVDEESRMRHLAVTRRGLVDGPEGQQWALVAGSALEESQRVIITHLPNAIQGLLVEPVEAPEAP</sequence>
<dbReference type="PANTHER" id="PTHR30469:SF15">
    <property type="entry name" value="HLYD FAMILY OF SECRETION PROTEINS"/>
    <property type="match status" value="1"/>
</dbReference>
<feature type="domain" description="Multidrug resistance protein MdtA-like barrel-sandwich hybrid" evidence="3">
    <location>
        <begin position="66"/>
        <end position="239"/>
    </location>
</feature>
<reference evidence="4 5" key="1">
    <citation type="submission" date="2020-08" db="EMBL/GenBank/DDBJ databases">
        <title>Genomic Encyclopedia of Type Strains, Phase III (KMG-III): the genomes of soil and plant-associated and newly described type strains.</title>
        <authorList>
            <person name="Whitman W."/>
        </authorList>
    </citation>
    <scope>NUCLEOTIDE SEQUENCE [LARGE SCALE GENOMIC DNA]</scope>
    <source>
        <strain evidence="4 5">CECT 7282</strain>
    </source>
</reference>
<dbReference type="SUPFAM" id="SSF111369">
    <property type="entry name" value="HlyD-like secretion proteins"/>
    <property type="match status" value="1"/>
</dbReference>
<dbReference type="Pfam" id="PF25917">
    <property type="entry name" value="BSH_RND"/>
    <property type="match status" value="1"/>
</dbReference>
<dbReference type="EMBL" id="JACHXP010000001">
    <property type="protein sequence ID" value="MBB3189185.1"/>
    <property type="molecule type" value="Genomic_DNA"/>
</dbReference>
<name>A0A839V5W4_9GAMM</name>
<evidence type="ECO:0000256" key="1">
    <source>
        <dbReference type="ARBA" id="ARBA00009477"/>
    </source>
</evidence>
<dbReference type="GO" id="GO:0015562">
    <property type="term" value="F:efflux transmembrane transporter activity"/>
    <property type="evidence" value="ECO:0007669"/>
    <property type="project" value="TreeGrafter"/>
</dbReference>